<organism evidence="1 2">
    <name type="scientific">Penstemon smallii</name>
    <dbReference type="NCBI Taxonomy" id="265156"/>
    <lineage>
        <taxon>Eukaryota</taxon>
        <taxon>Viridiplantae</taxon>
        <taxon>Streptophyta</taxon>
        <taxon>Embryophyta</taxon>
        <taxon>Tracheophyta</taxon>
        <taxon>Spermatophyta</taxon>
        <taxon>Magnoliopsida</taxon>
        <taxon>eudicotyledons</taxon>
        <taxon>Gunneridae</taxon>
        <taxon>Pentapetalae</taxon>
        <taxon>asterids</taxon>
        <taxon>lamiids</taxon>
        <taxon>Lamiales</taxon>
        <taxon>Plantaginaceae</taxon>
        <taxon>Cheloneae</taxon>
        <taxon>Penstemon</taxon>
    </lineage>
</organism>
<reference evidence="1 2" key="1">
    <citation type="submission" date="2024-12" db="EMBL/GenBank/DDBJ databases">
        <title>The unique morphological basis and parallel evolutionary history of personate flowers in Penstemon.</title>
        <authorList>
            <person name="Depatie T.H."/>
            <person name="Wessinger C.A."/>
        </authorList>
    </citation>
    <scope>NUCLEOTIDE SEQUENCE [LARGE SCALE GENOMIC DNA]</scope>
    <source>
        <strain evidence="1">WTNN_2</strain>
        <tissue evidence="1">Leaf</tissue>
    </source>
</reference>
<protein>
    <submittedName>
        <fullName evidence="1">Uncharacterized protein</fullName>
    </submittedName>
</protein>
<sequence>MDLFGEDSYITGMHFFISGNWSLKFSLMTLLSELFPRDQTLFTTLISSSSPETGSIKTFLFNPMVSSGSITRTSGSFISAPTLTSCNSARLIFDLRGNRAASDMKAELQKKPPNLER</sequence>
<evidence type="ECO:0000313" key="2">
    <source>
        <dbReference type="Proteomes" id="UP001634393"/>
    </source>
</evidence>
<keyword evidence="2" id="KW-1185">Reference proteome</keyword>
<comment type="caution">
    <text evidence="1">The sequence shown here is derived from an EMBL/GenBank/DDBJ whole genome shotgun (WGS) entry which is preliminary data.</text>
</comment>
<evidence type="ECO:0000313" key="1">
    <source>
        <dbReference type="EMBL" id="KAL3839762.1"/>
    </source>
</evidence>
<proteinExistence type="predicted"/>
<dbReference type="Proteomes" id="UP001634393">
    <property type="component" value="Unassembled WGS sequence"/>
</dbReference>
<dbReference type="AlphaFoldDB" id="A0ABD3TRK6"/>
<dbReference type="EMBL" id="JBJXBP010000003">
    <property type="protein sequence ID" value="KAL3839762.1"/>
    <property type="molecule type" value="Genomic_DNA"/>
</dbReference>
<accession>A0ABD3TRK6</accession>
<gene>
    <name evidence="1" type="ORF">ACJIZ3_024353</name>
</gene>
<name>A0ABD3TRK6_9LAMI</name>